<keyword evidence="3" id="KW-1185">Reference proteome</keyword>
<evidence type="ECO:0000313" key="3">
    <source>
        <dbReference type="Proteomes" id="UP001596067"/>
    </source>
</evidence>
<feature type="compositionally biased region" description="Gly residues" evidence="1">
    <location>
        <begin position="23"/>
        <end position="44"/>
    </location>
</feature>
<organism evidence="2 3">
    <name type="scientific">Kitasatospora aburaviensis</name>
    <dbReference type="NCBI Taxonomy" id="67265"/>
    <lineage>
        <taxon>Bacteria</taxon>
        <taxon>Bacillati</taxon>
        <taxon>Actinomycetota</taxon>
        <taxon>Actinomycetes</taxon>
        <taxon>Kitasatosporales</taxon>
        <taxon>Streptomycetaceae</taxon>
        <taxon>Kitasatospora</taxon>
    </lineage>
</organism>
<protein>
    <submittedName>
        <fullName evidence="2">Uncharacterized protein</fullName>
    </submittedName>
</protein>
<evidence type="ECO:0000256" key="1">
    <source>
        <dbReference type="SAM" id="MobiDB-lite"/>
    </source>
</evidence>
<dbReference type="InterPro" id="IPR035965">
    <property type="entry name" value="PAS-like_dom_sf"/>
</dbReference>
<dbReference type="EMBL" id="JBHSOD010000061">
    <property type="protein sequence ID" value="MFC5889652.1"/>
    <property type="molecule type" value="Genomic_DNA"/>
</dbReference>
<comment type="caution">
    <text evidence="2">The sequence shown here is derived from an EMBL/GenBank/DDBJ whole genome shotgun (WGS) entry which is preliminary data.</text>
</comment>
<name>A0ABW1F5N6_9ACTN</name>
<feature type="region of interest" description="Disordered" evidence="1">
    <location>
        <begin position="1"/>
        <end position="65"/>
    </location>
</feature>
<accession>A0ABW1F5N6</accession>
<gene>
    <name evidence="2" type="ORF">ACFP0N_32270</name>
</gene>
<dbReference type="RefSeq" id="WP_313766657.1">
    <property type="nucleotide sequence ID" value="NZ_BAAAVH010000119.1"/>
</dbReference>
<dbReference type="SUPFAM" id="SSF55785">
    <property type="entry name" value="PYP-like sensor domain (PAS domain)"/>
    <property type="match status" value="1"/>
</dbReference>
<dbReference type="Gene3D" id="3.30.450.20">
    <property type="entry name" value="PAS domain"/>
    <property type="match status" value="1"/>
</dbReference>
<reference evidence="3" key="1">
    <citation type="journal article" date="2019" name="Int. J. Syst. Evol. Microbiol.">
        <title>The Global Catalogue of Microorganisms (GCM) 10K type strain sequencing project: providing services to taxonomists for standard genome sequencing and annotation.</title>
        <authorList>
            <consortium name="The Broad Institute Genomics Platform"/>
            <consortium name="The Broad Institute Genome Sequencing Center for Infectious Disease"/>
            <person name="Wu L."/>
            <person name="Ma J."/>
        </authorList>
    </citation>
    <scope>NUCLEOTIDE SEQUENCE [LARGE SCALE GENOMIC DNA]</scope>
    <source>
        <strain evidence="3">CGMCC 4.1469</strain>
    </source>
</reference>
<proteinExistence type="predicted"/>
<feature type="compositionally biased region" description="Low complexity" evidence="1">
    <location>
        <begin position="1"/>
        <end position="19"/>
    </location>
</feature>
<sequence length="169" mass="17212">MIMPNAAARPAGTAPAAGRADGRTGGATGGSGAGRDGAGAGDTAGDGRVDGTAQAPSGPGVGSAEWDLLTDDIRWSAETFRLLGCDPGHGPLSLDRLPDRLDECDRPQLRRMMTDALVHGRHAGGTLLVRRPDGGHDTIEYAGEPVLGNDGTVTALRMRLRAAAPADPL</sequence>
<dbReference type="Proteomes" id="UP001596067">
    <property type="component" value="Unassembled WGS sequence"/>
</dbReference>
<evidence type="ECO:0000313" key="2">
    <source>
        <dbReference type="EMBL" id="MFC5889652.1"/>
    </source>
</evidence>